<organism evidence="1 2">
    <name type="scientific">Paracoccus broussonetiae</name>
    <dbReference type="NCBI Taxonomy" id="3075834"/>
    <lineage>
        <taxon>Bacteria</taxon>
        <taxon>Pseudomonadati</taxon>
        <taxon>Pseudomonadota</taxon>
        <taxon>Alphaproteobacteria</taxon>
        <taxon>Rhodobacterales</taxon>
        <taxon>Paracoccaceae</taxon>
        <taxon>Paracoccus</taxon>
    </lineage>
</organism>
<name>A0ABU3EG97_9RHOB</name>
<accession>A0ABU3EG97</accession>
<proteinExistence type="predicted"/>
<reference evidence="2" key="1">
    <citation type="submission" date="2023-07" db="EMBL/GenBank/DDBJ databases">
        <title>Characterization of two Paracoccaceae strains isolated from Phycosphere and proposal of Xinfangfangia lacusdiani sp. nov.</title>
        <authorList>
            <person name="Deng Y."/>
            <person name="Zhang Y.Q."/>
        </authorList>
    </citation>
    <scope>NUCLEOTIDE SEQUENCE [LARGE SCALE GENOMIC DNA]</scope>
    <source>
        <strain evidence="2">CPCC 101403</strain>
    </source>
</reference>
<evidence type="ECO:0000313" key="2">
    <source>
        <dbReference type="Proteomes" id="UP001251085"/>
    </source>
</evidence>
<keyword evidence="2" id="KW-1185">Reference proteome</keyword>
<evidence type="ECO:0000313" key="1">
    <source>
        <dbReference type="EMBL" id="MDT1062480.1"/>
    </source>
</evidence>
<sequence>MAKRAVSTPVASLEFVGPPRRLIAVGTIPQIGAGAEVSGPVTRFMPADGPPALRFSPEGRRGAARLRLRLDARTPPGAYEGAIGADKATLPFVARVLPETRVSLLAGELAFSGPQGATPMATLALANDGNTEITLPRAFAIGLFDDDGLETAFAASYVRPIKGIDAFVETFHGKLREAHSGILKLAVTRGYGPHAPGTSFAADFALEIGPTLRPGHRYHGVASTEFADLPITVTVINGAVK</sequence>
<dbReference type="EMBL" id="JAVRQI010000008">
    <property type="protein sequence ID" value="MDT1062480.1"/>
    <property type="molecule type" value="Genomic_DNA"/>
</dbReference>
<dbReference type="Proteomes" id="UP001251085">
    <property type="component" value="Unassembled WGS sequence"/>
</dbReference>
<comment type="caution">
    <text evidence="1">The sequence shown here is derived from an EMBL/GenBank/DDBJ whole genome shotgun (WGS) entry which is preliminary data.</text>
</comment>
<dbReference type="RefSeq" id="WP_311759579.1">
    <property type="nucleotide sequence ID" value="NZ_JAVRQI010000008.1"/>
</dbReference>
<protein>
    <submittedName>
        <fullName evidence="1">Uncharacterized protein</fullName>
    </submittedName>
</protein>
<gene>
    <name evidence="1" type="ORF">RM190_11445</name>
</gene>